<dbReference type="GO" id="GO:0005886">
    <property type="term" value="C:plasma membrane"/>
    <property type="evidence" value="ECO:0007669"/>
    <property type="project" value="UniProtKB-SubCell"/>
</dbReference>
<evidence type="ECO:0000256" key="4">
    <source>
        <dbReference type="ARBA" id="ARBA00022989"/>
    </source>
</evidence>
<keyword evidence="4 6" id="KW-1133">Transmembrane helix</keyword>
<reference evidence="7 8" key="1">
    <citation type="submission" date="2015-03" db="EMBL/GenBank/DDBJ databases">
        <authorList>
            <person name="Murphy D."/>
        </authorList>
    </citation>
    <scope>NUCLEOTIDE SEQUENCE [LARGE SCALE GENOMIC DNA]</scope>
    <source>
        <strain evidence="7 8">DSM 44277</strain>
    </source>
</reference>
<evidence type="ECO:0000313" key="8">
    <source>
        <dbReference type="Proteomes" id="UP000198875"/>
    </source>
</evidence>
<comment type="subcellular location">
    <subcellularLocation>
        <location evidence="1">Cell membrane</location>
        <topology evidence="1">Multi-pass membrane protein</topology>
    </subcellularLocation>
</comment>
<proteinExistence type="predicted"/>
<dbReference type="PANTHER" id="PTHR30213:SF1">
    <property type="entry name" value="INNER MEMBRANE PROTEIN YHJD"/>
    <property type="match status" value="1"/>
</dbReference>
<evidence type="ECO:0000256" key="5">
    <source>
        <dbReference type="ARBA" id="ARBA00023136"/>
    </source>
</evidence>
<feature type="transmembrane region" description="Helical" evidence="6">
    <location>
        <begin position="99"/>
        <end position="122"/>
    </location>
</feature>
<feature type="transmembrane region" description="Helical" evidence="6">
    <location>
        <begin position="150"/>
        <end position="172"/>
    </location>
</feature>
<organism evidence="7 8">
    <name type="scientific">Mycobacterium bohemicum DSM 44277</name>
    <dbReference type="NCBI Taxonomy" id="1236609"/>
    <lineage>
        <taxon>Bacteria</taxon>
        <taxon>Bacillati</taxon>
        <taxon>Actinomycetota</taxon>
        <taxon>Actinomycetes</taxon>
        <taxon>Mycobacteriales</taxon>
        <taxon>Mycobacteriaceae</taxon>
        <taxon>Mycobacterium</taxon>
    </lineage>
</organism>
<dbReference type="Pfam" id="PF03631">
    <property type="entry name" value="Virul_fac_BrkB"/>
    <property type="match status" value="1"/>
</dbReference>
<dbReference type="AlphaFoldDB" id="A0A0U0WEM1"/>
<keyword evidence="2" id="KW-1003">Cell membrane</keyword>
<dbReference type="NCBIfam" id="TIGR00766">
    <property type="entry name" value="inner membrane protein YhjD"/>
    <property type="match status" value="1"/>
</dbReference>
<evidence type="ECO:0000256" key="1">
    <source>
        <dbReference type="ARBA" id="ARBA00004651"/>
    </source>
</evidence>
<accession>A0A0U0WEM1</accession>
<protein>
    <submittedName>
        <fullName evidence="7">Integral membrane protein</fullName>
    </submittedName>
</protein>
<feature type="transmembrane region" description="Helical" evidence="6">
    <location>
        <begin position="261"/>
        <end position="286"/>
    </location>
</feature>
<dbReference type="PANTHER" id="PTHR30213">
    <property type="entry name" value="INNER MEMBRANE PROTEIN YHJD"/>
    <property type="match status" value="1"/>
</dbReference>
<dbReference type="EMBL" id="CSTD01000008">
    <property type="protein sequence ID" value="CPR13506.1"/>
    <property type="molecule type" value="Genomic_DNA"/>
</dbReference>
<evidence type="ECO:0000256" key="3">
    <source>
        <dbReference type="ARBA" id="ARBA00022692"/>
    </source>
</evidence>
<sequence length="342" mass="37192">MSESATLGVLDRLRARFGWLDHVIRAYQRFDKRNGGFFAAGLTYYTIFALFPLLMVGFAVCGFVLALHPRLLGTVDDHIRSQVSGQLGNQLLHLIDSAIAARASVGVIGLATAAWGGLGWIAHLRQALTEMWWEHRIDSPGFVRTKVSDLLAMLGTFAVTMATIALTTLGHAEPMAAVLKWFGVPEFSVLNWVFRGISIAVSILVSWLLFTWMIARLPRAKVSLVHSARAGLLAAVGFEIFKQVASVYLRVVSRSPAGATFGPVLGLMVFAYFTAYLVLFCTAWAATASTDPRLQSVEPPPPAIIAPRVQVDEGMSARQTMTAMAVGAAGALAFSRITRWLR</sequence>
<dbReference type="OrthoDB" id="4127374at2"/>
<keyword evidence="3 6" id="KW-0812">Transmembrane</keyword>
<name>A0A0U0WEM1_MYCBE</name>
<dbReference type="Proteomes" id="UP000198875">
    <property type="component" value="Unassembled WGS sequence"/>
</dbReference>
<dbReference type="InterPro" id="IPR017039">
    <property type="entry name" value="Virul_fac_BrkB"/>
</dbReference>
<gene>
    <name evidence="7" type="ORF">BN971_04817</name>
</gene>
<feature type="transmembrane region" description="Helical" evidence="6">
    <location>
        <begin position="42"/>
        <end position="67"/>
    </location>
</feature>
<evidence type="ECO:0000313" key="7">
    <source>
        <dbReference type="EMBL" id="CPR13506.1"/>
    </source>
</evidence>
<keyword evidence="5 6" id="KW-0472">Membrane</keyword>
<dbReference type="InterPro" id="IPR005274">
    <property type="entry name" value="IM_pro_YhjD"/>
</dbReference>
<evidence type="ECO:0000256" key="6">
    <source>
        <dbReference type="SAM" id="Phobius"/>
    </source>
</evidence>
<feature type="transmembrane region" description="Helical" evidence="6">
    <location>
        <begin position="192"/>
        <end position="215"/>
    </location>
</feature>
<evidence type="ECO:0000256" key="2">
    <source>
        <dbReference type="ARBA" id="ARBA00022475"/>
    </source>
</evidence>
<dbReference type="RefSeq" id="WP_085180165.1">
    <property type="nucleotide sequence ID" value="NZ_CSTD01000008.1"/>
</dbReference>
<feature type="transmembrane region" description="Helical" evidence="6">
    <location>
        <begin position="227"/>
        <end position="249"/>
    </location>
</feature>